<feature type="compositionally biased region" description="Pro residues" evidence="5">
    <location>
        <begin position="278"/>
        <end position="291"/>
    </location>
</feature>
<keyword evidence="7" id="KW-1185">Reference proteome</keyword>
<dbReference type="GO" id="GO:0016020">
    <property type="term" value="C:membrane"/>
    <property type="evidence" value="ECO:0007669"/>
    <property type="project" value="UniProtKB-SubCell"/>
</dbReference>
<keyword evidence="1 4" id="KW-0812">Transmembrane</keyword>
<reference evidence="7" key="1">
    <citation type="submission" date="2014-12" db="EMBL/GenBank/DDBJ databases">
        <title>Genome Sequence of Valsa Canker Pathogens Uncovers a Specific Adaption of Colonization on Woody Bark.</title>
        <authorList>
            <person name="Yin Z."/>
            <person name="Liu H."/>
            <person name="Gao X."/>
            <person name="Li Z."/>
            <person name="Song N."/>
            <person name="Ke X."/>
            <person name="Dai Q."/>
            <person name="Wu Y."/>
            <person name="Sun Y."/>
            <person name="Xu J.-R."/>
            <person name="Kang Z.K."/>
            <person name="Wang L."/>
            <person name="Huang L."/>
        </authorList>
    </citation>
    <scope>NUCLEOTIDE SEQUENCE [LARGE SCALE GENOMIC DNA]</scope>
    <source>
        <strain evidence="7">SXYL134</strain>
    </source>
</reference>
<dbReference type="PANTHER" id="PTHR39136">
    <property type="entry name" value="ALTERED INHERITANCE OF MITOCHONDRIA PROTEIN 11"/>
    <property type="match status" value="1"/>
</dbReference>
<sequence>MNFSTLRDVYVAEALRSLGHGIPNFKHSDLPALTNRHVLSRLNTLPDVILRVKDLQATQEHFKPTSHVDQELKVFCQSAGRRLVRACAILEELRGLLNSGNLNSAFLHHKDLVECLLQIRESLAFWEESIGAPEFYRRHVRCQEVRFQYLKHTLCLVSVIVGLTFPEGLRAYVLELEDALGRPHLPQQFFFDSPITYAWTKKRTRVGLTAPLNRTPKRFIPSGLKKLSPFWYRNPNLYGHLLLANERCIRQRKAKLLSSWMGPEESAKPPTQATTPAQAPPQPTQPTPPPQTTLQKVHIEPARTTDEQFRRSAKQLGMFFAGAGFLVLSTMITRRAVARKIADSTPRLFQPSHLGPRPPPRLHEEKSQDQAIAAEALGLATLNVFSFGIMLTGGLMWAFDLSNVEDLRTKARAKLYGANGVVDEAAEQQIEEWIADVLSRKDKKENEEGTSPKKDG</sequence>
<feature type="region of interest" description="Disordered" evidence="5">
    <location>
        <begin position="260"/>
        <end position="295"/>
    </location>
</feature>
<protein>
    <recommendedName>
        <fullName evidence="4">Altered inheritance of mitochondria protein 11</fullName>
    </recommendedName>
</protein>
<dbReference type="AlphaFoldDB" id="A0A194VDF3"/>
<dbReference type="EMBL" id="KN714792">
    <property type="protein sequence ID" value="KUI61919.1"/>
    <property type="molecule type" value="Genomic_DNA"/>
</dbReference>
<proteinExistence type="inferred from homology"/>
<accession>A0A194VDF3</accession>
<evidence type="ECO:0000256" key="4">
    <source>
        <dbReference type="RuleBase" id="RU367098"/>
    </source>
</evidence>
<evidence type="ECO:0000313" key="7">
    <source>
        <dbReference type="Proteomes" id="UP000078576"/>
    </source>
</evidence>
<dbReference type="InterPro" id="IPR038814">
    <property type="entry name" value="AIM11"/>
</dbReference>
<name>A0A194VDF3_CYTMA</name>
<evidence type="ECO:0000256" key="2">
    <source>
        <dbReference type="ARBA" id="ARBA00022989"/>
    </source>
</evidence>
<organism evidence="6 7">
    <name type="scientific">Cytospora mali</name>
    <name type="common">Apple Valsa canker fungus</name>
    <name type="synonym">Valsa mali</name>
    <dbReference type="NCBI Taxonomy" id="578113"/>
    <lineage>
        <taxon>Eukaryota</taxon>
        <taxon>Fungi</taxon>
        <taxon>Dikarya</taxon>
        <taxon>Ascomycota</taxon>
        <taxon>Pezizomycotina</taxon>
        <taxon>Sordariomycetes</taxon>
        <taxon>Sordariomycetidae</taxon>
        <taxon>Diaporthales</taxon>
        <taxon>Cytosporaceae</taxon>
        <taxon>Cytospora</taxon>
    </lineage>
</organism>
<feature type="transmembrane region" description="Helical" evidence="4">
    <location>
        <begin position="316"/>
        <end position="337"/>
    </location>
</feature>
<dbReference type="Proteomes" id="UP000078576">
    <property type="component" value="Unassembled WGS sequence"/>
</dbReference>
<keyword evidence="2 4" id="KW-1133">Transmembrane helix</keyword>
<comment type="subcellular location">
    <subcellularLocation>
        <location evidence="4">Membrane</location>
        <topology evidence="4">Multi-pass membrane protein</topology>
    </subcellularLocation>
</comment>
<feature type="region of interest" description="Disordered" evidence="5">
    <location>
        <begin position="347"/>
        <end position="366"/>
    </location>
</feature>
<keyword evidence="3 4" id="KW-0472">Membrane</keyword>
<evidence type="ECO:0000256" key="3">
    <source>
        <dbReference type="ARBA" id="ARBA00023136"/>
    </source>
</evidence>
<comment type="similarity">
    <text evidence="4">Belongs to the AIM11 family.</text>
</comment>
<feature type="transmembrane region" description="Helical" evidence="4">
    <location>
        <begin position="376"/>
        <end position="399"/>
    </location>
</feature>
<evidence type="ECO:0000256" key="1">
    <source>
        <dbReference type="ARBA" id="ARBA00022692"/>
    </source>
</evidence>
<dbReference type="GO" id="GO:0005739">
    <property type="term" value="C:mitochondrion"/>
    <property type="evidence" value="ECO:0007669"/>
    <property type="project" value="TreeGrafter"/>
</dbReference>
<gene>
    <name evidence="4" type="primary">AIM11</name>
    <name evidence="6" type="ORF">VP1G_09074</name>
</gene>
<dbReference type="OrthoDB" id="5174350at2759"/>
<evidence type="ECO:0000313" key="6">
    <source>
        <dbReference type="EMBL" id="KUI61919.1"/>
    </source>
</evidence>
<evidence type="ECO:0000256" key="5">
    <source>
        <dbReference type="SAM" id="MobiDB-lite"/>
    </source>
</evidence>
<dbReference type="STRING" id="694573.A0A194VDF3"/>
<dbReference type="PANTHER" id="PTHR39136:SF1">
    <property type="entry name" value="ALTERED INHERITANCE OF MITOCHONDRIA PROTEIN 11"/>
    <property type="match status" value="1"/>
</dbReference>